<sequence>MPRASSRLALILCLLMACAAVWRGLHGPAGAAPTLSWCVSGSLDTTRPVPLSGIEPPLCPDCLAAQWAGDNAVPRNPPTLFIAPLANPAHIAAAFVALPYFPVQAYARGPPGDVVIA</sequence>
<proteinExistence type="predicted"/>
<dbReference type="EMBL" id="SUMF01000001">
    <property type="protein sequence ID" value="TJZ78968.1"/>
    <property type="molecule type" value="Genomic_DNA"/>
</dbReference>
<dbReference type="Proteomes" id="UP000310016">
    <property type="component" value="Unassembled WGS sequence"/>
</dbReference>
<protein>
    <recommendedName>
        <fullName evidence="4">DUF2946 domain-containing protein</fullName>
    </recommendedName>
</protein>
<dbReference type="OrthoDB" id="9921199at2"/>
<evidence type="ECO:0000313" key="2">
    <source>
        <dbReference type="EMBL" id="TJZ78968.1"/>
    </source>
</evidence>
<gene>
    <name evidence="2" type="ORF">FAZ21_01390</name>
</gene>
<evidence type="ECO:0000313" key="3">
    <source>
        <dbReference type="Proteomes" id="UP000310016"/>
    </source>
</evidence>
<evidence type="ECO:0008006" key="4">
    <source>
        <dbReference type="Google" id="ProtNLM"/>
    </source>
</evidence>
<accession>A0A4V6WID9</accession>
<organism evidence="2 3">
    <name type="scientific">Chitiniphilus eburneus</name>
    <dbReference type="NCBI Taxonomy" id="2571148"/>
    <lineage>
        <taxon>Bacteria</taxon>
        <taxon>Pseudomonadati</taxon>
        <taxon>Pseudomonadota</taxon>
        <taxon>Betaproteobacteria</taxon>
        <taxon>Neisseriales</taxon>
        <taxon>Chitinibacteraceae</taxon>
        <taxon>Chitiniphilus</taxon>
    </lineage>
</organism>
<feature type="signal peptide" evidence="1">
    <location>
        <begin position="1"/>
        <end position="19"/>
    </location>
</feature>
<keyword evidence="3" id="KW-1185">Reference proteome</keyword>
<dbReference type="RefSeq" id="WP_136771483.1">
    <property type="nucleotide sequence ID" value="NZ_CP156074.1"/>
</dbReference>
<keyword evidence="1" id="KW-0732">Signal</keyword>
<feature type="chain" id="PRO_5020635642" description="DUF2946 domain-containing protein" evidence="1">
    <location>
        <begin position="20"/>
        <end position="117"/>
    </location>
</feature>
<dbReference type="PROSITE" id="PS51257">
    <property type="entry name" value="PROKAR_LIPOPROTEIN"/>
    <property type="match status" value="1"/>
</dbReference>
<evidence type="ECO:0000256" key="1">
    <source>
        <dbReference type="SAM" id="SignalP"/>
    </source>
</evidence>
<reference evidence="2 3" key="1">
    <citation type="submission" date="2019-04" db="EMBL/GenBank/DDBJ databases">
        <title>Chitiniphilus eburnea sp. nov., a novel chitinolytic bacterium isolated from aquaculture sludge.</title>
        <authorList>
            <person name="Sheng M."/>
        </authorList>
    </citation>
    <scope>NUCLEOTIDE SEQUENCE [LARGE SCALE GENOMIC DNA]</scope>
    <source>
        <strain evidence="2 3">HX-2-15</strain>
    </source>
</reference>
<name>A0A4V6WID9_9NEIS</name>
<comment type="caution">
    <text evidence="2">The sequence shown here is derived from an EMBL/GenBank/DDBJ whole genome shotgun (WGS) entry which is preliminary data.</text>
</comment>
<dbReference type="AlphaFoldDB" id="A0A4V6WID9"/>